<accession>A0A1X2GGM3</accession>
<feature type="region of interest" description="Disordered" evidence="2">
    <location>
        <begin position="77"/>
        <end position="107"/>
    </location>
</feature>
<keyword evidence="5" id="KW-1185">Reference proteome</keyword>
<dbReference type="Proteomes" id="UP000242146">
    <property type="component" value="Unassembled WGS sequence"/>
</dbReference>
<evidence type="ECO:0000259" key="3">
    <source>
        <dbReference type="PROSITE" id="PS50966"/>
    </source>
</evidence>
<gene>
    <name evidence="4" type="ORF">DM01DRAFT_1336022</name>
</gene>
<proteinExistence type="predicted"/>
<dbReference type="AlphaFoldDB" id="A0A1X2GGM3"/>
<keyword evidence="1" id="KW-0863">Zinc-finger</keyword>
<evidence type="ECO:0000256" key="1">
    <source>
        <dbReference type="PROSITE-ProRule" id="PRU00325"/>
    </source>
</evidence>
<evidence type="ECO:0000313" key="5">
    <source>
        <dbReference type="Proteomes" id="UP000242146"/>
    </source>
</evidence>
<dbReference type="InterPro" id="IPR007527">
    <property type="entry name" value="Znf_SWIM"/>
</dbReference>
<feature type="domain" description="SWIM-type" evidence="3">
    <location>
        <begin position="36"/>
        <end position="72"/>
    </location>
</feature>
<protein>
    <recommendedName>
        <fullName evidence="3">SWIM-type domain-containing protein</fullName>
    </recommendedName>
</protein>
<dbReference type="PROSITE" id="PS50966">
    <property type="entry name" value="ZF_SWIM"/>
    <property type="match status" value="1"/>
</dbReference>
<evidence type="ECO:0000256" key="2">
    <source>
        <dbReference type="SAM" id="MobiDB-lite"/>
    </source>
</evidence>
<feature type="compositionally biased region" description="Low complexity" evidence="2">
    <location>
        <begin position="80"/>
        <end position="93"/>
    </location>
</feature>
<dbReference type="EMBL" id="MCGT01000015">
    <property type="protein sequence ID" value="ORX53485.1"/>
    <property type="molecule type" value="Genomic_DNA"/>
</dbReference>
<comment type="caution">
    <text evidence="4">The sequence shown here is derived from an EMBL/GenBank/DDBJ whole genome shotgun (WGS) entry which is preliminary data.</text>
</comment>
<sequence length="107" mass="11816">MLVENLPVEQLENVIVSQTGQQITVRSFTNPDEVTYNITTTDDGDMQNCTCPDHQNSGTLCKHMFAVNQFLGVPFPPFTPSHSSSSSNLPVTSERSTTTPLQPLFEK</sequence>
<dbReference type="GO" id="GO:0008270">
    <property type="term" value="F:zinc ion binding"/>
    <property type="evidence" value="ECO:0007669"/>
    <property type="project" value="UniProtKB-KW"/>
</dbReference>
<evidence type="ECO:0000313" key="4">
    <source>
        <dbReference type="EMBL" id="ORX53485.1"/>
    </source>
</evidence>
<keyword evidence="1" id="KW-0479">Metal-binding</keyword>
<organism evidence="4 5">
    <name type="scientific">Hesseltinella vesiculosa</name>
    <dbReference type="NCBI Taxonomy" id="101127"/>
    <lineage>
        <taxon>Eukaryota</taxon>
        <taxon>Fungi</taxon>
        <taxon>Fungi incertae sedis</taxon>
        <taxon>Mucoromycota</taxon>
        <taxon>Mucoromycotina</taxon>
        <taxon>Mucoromycetes</taxon>
        <taxon>Mucorales</taxon>
        <taxon>Cunninghamellaceae</taxon>
        <taxon>Hesseltinella</taxon>
    </lineage>
</organism>
<reference evidence="4 5" key="1">
    <citation type="submission" date="2016-07" db="EMBL/GenBank/DDBJ databases">
        <title>Pervasive Adenine N6-methylation of Active Genes in Fungi.</title>
        <authorList>
            <consortium name="DOE Joint Genome Institute"/>
            <person name="Mondo S.J."/>
            <person name="Dannebaum R.O."/>
            <person name="Kuo R.C."/>
            <person name="Labutti K."/>
            <person name="Haridas S."/>
            <person name="Kuo A."/>
            <person name="Salamov A."/>
            <person name="Ahrendt S.R."/>
            <person name="Lipzen A."/>
            <person name="Sullivan W."/>
            <person name="Andreopoulos W.B."/>
            <person name="Clum A."/>
            <person name="Lindquist E."/>
            <person name="Daum C."/>
            <person name="Ramamoorthy G.K."/>
            <person name="Gryganskyi A."/>
            <person name="Culley D."/>
            <person name="Magnuson J.K."/>
            <person name="James T.Y."/>
            <person name="O'Malley M.A."/>
            <person name="Stajich J.E."/>
            <person name="Spatafora J.W."/>
            <person name="Visel A."/>
            <person name="Grigoriev I.V."/>
        </authorList>
    </citation>
    <scope>NUCLEOTIDE SEQUENCE [LARGE SCALE GENOMIC DNA]</scope>
    <source>
        <strain evidence="4 5">NRRL 3301</strain>
    </source>
</reference>
<name>A0A1X2GGM3_9FUNG</name>
<keyword evidence="1" id="KW-0862">Zinc</keyword>